<protein>
    <submittedName>
        <fullName evidence="3">Uncharacterized protein</fullName>
    </submittedName>
</protein>
<name>A0AAV4PN82_CAEEX</name>
<accession>A0AAV4PN82</accession>
<proteinExistence type="predicted"/>
<feature type="region of interest" description="Disordered" evidence="1">
    <location>
        <begin position="1"/>
        <end position="24"/>
    </location>
</feature>
<keyword evidence="2" id="KW-0472">Membrane</keyword>
<dbReference type="AlphaFoldDB" id="A0AAV4PN82"/>
<dbReference type="EMBL" id="BPLR01004926">
    <property type="protein sequence ID" value="GIX98551.1"/>
    <property type="molecule type" value="Genomic_DNA"/>
</dbReference>
<feature type="transmembrane region" description="Helical" evidence="2">
    <location>
        <begin position="85"/>
        <end position="104"/>
    </location>
</feature>
<keyword evidence="2" id="KW-1133">Transmembrane helix</keyword>
<dbReference type="Proteomes" id="UP001054945">
    <property type="component" value="Unassembled WGS sequence"/>
</dbReference>
<reference evidence="3 4" key="1">
    <citation type="submission" date="2021-06" db="EMBL/GenBank/DDBJ databases">
        <title>Caerostris extrusa draft genome.</title>
        <authorList>
            <person name="Kono N."/>
            <person name="Arakawa K."/>
        </authorList>
    </citation>
    <scope>NUCLEOTIDE SEQUENCE [LARGE SCALE GENOMIC DNA]</scope>
</reference>
<keyword evidence="4" id="KW-1185">Reference proteome</keyword>
<evidence type="ECO:0000256" key="2">
    <source>
        <dbReference type="SAM" id="Phobius"/>
    </source>
</evidence>
<evidence type="ECO:0000313" key="3">
    <source>
        <dbReference type="EMBL" id="GIX98551.1"/>
    </source>
</evidence>
<organism evidence="3 4">
    <name type="scientific">Caerostris extrusa</name>
    <name type="common">Bark spider</name>
    <name type="synonym">Caerostris bankana</name>
    <dbReference type="NCBI Taxonomy" id="172846"/>
    <lineage>
        <taxon>Eukaryota</taxon>
        <taxon>Metazoa</taxon>
        <taxon>Ecdysozoa</taxon>
        <taxon>Arthropoda</taxon>
        <taxon>Chelicerata</taxon>
        <taxon>Arachnida</taxon>
        <taxon>Araneae</taxon>
        <taxon>Araneomorphae</taxon>
        <taxon>Entelegynae</taxon>
        <taxon>Araneoidea</taxon>
        <taxon>Araneidae</taxon>
        <taxon>Caerostris</taxon>
    </lineage>
</organism>
<sequence length="109" mass="12756">MKKKKFETHQKDALPEPLSSKSGRKLQSRDLRIFVITSGIDRQEMFGGNFLDLPSYWWSNYSMQEDTIHESSLSWHSYQKLKKSMSFVTTSGIWYLSFVITSGICDRSY</sequence>
<evidence type="ECO:0000256" key="1">
    <source>
        <dbReference type="SAM" id="MobiDB-lite"/>
    </source>
</evidence>
<keyword evidence="2" id="KW-0812">Transmembrane</keyword>
<comment type="caution">
    <text evidence="3">The sequence shown here is derived from an EMBL/GenBank/DDBJ whole genome shotgun (WGS) entry which is preliminary data.</text>
</comment>
<gene>
    <name evidence="3" type="ORF">CEXT_615201</name>
</gene>
<evidence type="ECO:0000313" key="4">
    <source>
        <dbReference type="Proteomes" id="UP001054945"/>
    </source>
</evidence>